<sequence length="221" mass="25840">MPAFKWNKNRTPKKRWFVYGVPGVGKTTLTKYLEGESYMLSLDDSFHRIPEWQGSLNIWSIDPDKPIEDLYEFVETFQPDKFNTLVIDNLSNLEKLWFVEKAKESNNGLDNKLQHYKEYENWVIRFLSKILSYDINIMFTSWEKQAPVTDANGQQFQQYGPDLRPNVRDYVMGNCDVVARLIQNPKTGVRGLIMQGDIGTYAKNRLDERKGCKADEFFETA</sequence>
<dbReference type="NCBIfam" id="TIGR01618">
    <property type="entry name" value="phage_P_loop"/>
    <property type="match status" value="1"/>
</dbReference>
<name>A0AAP3GWQ1_9LACO</name>
<dbReference type="InterPro" id="IPR027417">
    <property type="entry name" value="P-loop_NTPase"/>
</dbReference>
<proteinExistence type="predicted"/>
<dbReference type="AlphaFoldDB" id="A0AAP3GWQ1"/>
<dbReference type="Proteomes" id="UP001213015">
    <property type="component" value="Unassembled WGS sequence"/>
</dbReference>
<dbReference type="EMBL" id="JAKHLF010000001">
    <property type="protein sequence ID" value="MCZ3844123.1"/>
    <property type="molecule type" value="Genomic_DNA"/>
</dbReference>
<accession>A0AAP3GWQ1</accession>
<dbReference type="InterPro" id="IPR006505">
    <property type="entry name" value="Phage_nucleotide-bp"/>
</dbReference>
<dbReference type="SUPFAM" id="SSF52540">
    <property type="entry name" value="P-loop containing nucleoside triphosphate hydrolases"/>
    <property type="match status" value="1"/>
</dbReference>
<protein>
    <submittedName>
        <fullName evidence="1">AAA family ATPase</fullName>
    </submittedName>
</protein>
<comment type="caution">
    <text evidence="1">The sequence shown here is derived from an EMBL/GenBank/DDBJ whole genome shotgun (WGS) entry which is preliminary data.</text>
</comment>
<evidence type="ECO:0000313" key="1">
    <source>
        <dbReference type="EMBL" id="MCZ3844123.1"/>
    </source>
</evidence>
<reference evidence="1" key="1">
    <citation type="submission" date="2022-01" db="EMBL/GenBank/DDBJ databases">
        <title>VMRC isolate genome collection.</title>
        <authorList>
            <person name="France M."/>
            <person name="Rutt L."/>
            <person name="Humphrys M."/>
            <person name="Ravel J."/>
        </authorList>
    </citation>
    <scope>NUCLEOTIDE SEQUENCE</scope>
    <source>
        <strain evidence="1">C0127B5</strain>
    </source>
</reference>
<evidence type="ECO:0000313" key="2">
    <source>
        <dbReference type="Proteomes" id="UP001213015"/>
    </source>
</evidence>
<gene>
    <name evidence="1" type="ORF">L2422_01110</name>
</gene>
<dbReference type="Pfam" id="PF13479">
    <property type="entry name" value="AAA_24"/>
    <property type="match status" value="1"/>
</dbReference>
<organism evidence="1 2">
    <name type="scientific">Lactobacillus mulieris</name>
    <dbReference type="NCBI Taxonomy" id="2508708"/>
    <lineage>
        <taxon>Bacteria</taxon>
        <taxon>Bacillati</taxon>
        <taxon>Bacillota</taxon>
        <taxon>Bacilli</taxon>
        <taxon>Lactobacillales</taxon>
        <taxon>Lactobacillaceae</taxon>
        <taxon>Lactobacillus</taxon>
    </lineage>
</organism>
<dbReference type="RefSeq" id="WP_265669109.1">
    <property type="nucleotide sequence ID" value="NZ_JAKHKO010000001.1"/>
</dbReference>